<dbReference type="SUPFAM" id="SSF48403">
    <property type="entry name" value="Ankyrin repeat"/>
    <property type="match status" value="1"/>
</dbReference>
<sequence length="290" mass="33661">MKRKMRNRILTSICYLIFIILLGGCSFFQKKDSIPSVEEVYNSILLDDKYRLNRYLMGGFPLDYQDSNGKSLLITALENNSLNSITLLLNRNIDLDKVDNSMTAPIFYVRSLEALKLLCENNVDLNVVDNQKDPLFINFVKNKPLLYSEYLTTQKINFQMQDKNGWNSLFWSGVSGNSNLIRKMIQEKVNFLEIDNKGNYPIYYVYDQDILLEMLSIKGYDFKKKNLNNELIMGEVYLRAVANGYIDVVKKLLEMGVNPYYTSYGENAIKIAKDNENVKMIKFLNDNDIK</sequence>
<dbReference type="RefSeq" id="WP_115270249.1">
    <property type="nucleotide sequence ID" value="NZ_CASFEE010000006.1"/>
</dbReference>
<dbReference type="SMART" id="SM00248">
    <property type="entry name" value="ANK"/>
    <property type="match status" value="3"/>
</dbReference>
<dbReference type="EMBL" id="UGGU01000003">
    <property type="protein sequence ID" value="STO31704.1"/>
    <property type="molecule type" value="Genomic_DNA"/>
</dbReference>
<evidence type="ECO:0000313" key="2">
    <source>
        <dbReference type="EMBL" id="STO31704.1"/>
    </source>
</evidence>
<accession>A0A377GYP5</accession>
<keyword evidence="1" id="KW-0040">ANK repeat</keyword>
<dbReference type="Proteomes" id="UP000255328">
    <property type="component" value="Unassembled WGS sequence"/>
</dbReference>
<dbReference type="InterPro" id="IPR036770">
    <property type="entry name" value="Ankyrin_rpt-contain_sf"/>
</dbReference>
<reference evidence="2 3" key="1">
    <citation type="submission" date="2018-06" db="EMBL/GenBank/DDBJ databases">
        <authorList>
            <consortium name="Pathogen Informatics"/>
            <person name="Doyle S."/>
        </authorList>
    </citation>
    <scope>NUCLEOTIDE SEQUENCE [LARGE SCALE GENOMIC DNA]</scope>
    <source>
        <strain evidence="2 3">NCTC10723</strain>
    </source>
</reference>
<feature type="repeat" description="ANK" evidence="1">
    <location>
        <begin position="68"/>
        <end position="100"/>
    </location>
</feature>
<keyword evidence="3" id="KW-1185">Reference proteome</keyword>
<dbReference type="AlphaFoldDB" id="A0A377GYP5"/>
<name>A0A377GYP5_9FUSO</name>
<protein>
    <submittedName>
        <fullName evidence="2">Ankyrin repeats (3 copies)</fullName>
    </submittedName>
</protein>
<dbReference type="Gene3D" id="1.25.40.20">
    <property type="entry name" value="Ankyrin repeat-containing domain"/>
    <property type="match status" value="1"/>
</dbReference>
<dbReference type="PANTHER" id="PTHR44207">
    <property type="entry name" value="SURFACE ANTIGEN BSPA-LIKE-RELATED"/>
    <property type="match status" value="1"/>
</dbReference>
<organism evidence="2 3">
    <name type="scientific">Fusobacterium necrogenes</name>
    <dbReference type="NCBI Taxonomy" id="858"/>
    <lineage>
        <taxon>Bacteria</taxon>
        <taxon>Fusobacteriati</taxon>
        <taxon>Fusobacteriota</taxon>
        <taxon>Fusobacteriia</taxon>
        <taxon>Fusobacteriales</taxon>
        <taxon>Fusobacteriaceae</taxon>
        <taxon>Fusobacterium</taxon>
    </lineage>
</organism>
<dbReference type="Pfam" id="PF13637">
    <property type="entry name" value="Ank_4"/>
    <property type="match status" value="1"/>
</dbReference>
<proteinExistence type="predicted"/>
<dbReference type="PROSITE" id="PS51257">
    <property type="entry name" value="PROKAR_LIPOPROTEIN"/>
    <property type="match status" value="1"/>
</dbReference>
<dbReference type="InterPro" id="IPR002110">
    <property type="entry name" value="Ankyrin_rpt"/>
</dbReference>
<dbReference type="PROSITE" id="PS50088">
    <property type="entry name" value="ANK_REPEAT"/>
    <property type="match status" value="1"/>
</dbReference>
<evidence type="ECO:0000256" key="1">
    <source>
        <dbReference type="PROSITE-ProRule" id="PRU00023"/>
    </source>
</evidence>
<dbReference type="OrthoDB" id="88300at2"/>
<gene>
    <name evidence="2" type="ORF">NCTC10723_01161</name>
</gene>
<evidence type="ECO:0000313" key="3">
    <source>
        <dbReference type="Proteomes" id="UP000255328"/>
    </source>
</evidence>